<comment type="similarity">
    <text evidence="3">In the C-terminal section; belongs to the protein kinase superfamily. Ser/Thr protein kinase family.</text>
</comment>
<feature type="chain" id="PRO_5034732760" description="non-specific serine/threonine protein kinase" evidence="21">
    <location>
        <begin position="29"/>
        <end position="699"/>
    </location>
</feature>
<evidence type="ECO:0000256" key="17">
    <source>
        <dbReference type="ARBA" id="ARBA00023180"/>
    </source>
</evidence>
<evidence type="ECO:0000256" key="11">
    <source>
        <dbReference type="ARBA" id="ARBA00022741"/>
    </source>
</evidence>
<dbReference type="Pfam" id="PF07714">
    <property type="entry name" value="PK_Tyr_Ser-Thr"/>
    <property type="match status" value="1"/>
</dbReference>
<evidence type="ECO:0000256" key="14">
    <source>
        <dbReference type="ARBA" id="ARBA00022989"/>
    </source>
</evidence>
<dbReference type="GO" id="GO:0030246">
    <property type="term" value="F:carbohydrate binding"/>
    <property type="evidence" value="ECO:0007669"/>
    <property type="project" value="UniProtKB-KW"/>
</dbReference>
<dbReference type="InterPro" id="IPR001220">
    <property type="entry name" value="Legume_lectin_dom"/>
</dbReference>
<dbReference type="GO" id="GO:0005524">
    <property type="term" value="F:ATP binding"/>
    <property type="evidence" value="ECO:0007669"/>
    <property type="project" value="UniProtKB-UniRule"/>
</dbReference>
<evidence type="ECO:0000313" key="23">
    <source>
        <dbReference type="Proteomes" id="UP000827889"/>
    </source>
</evidence>
<keyword evidence="13 18" id="KW-0067">ATP-binding</keyword>
<evidence type="ECO:0000256" key="21">
    <source>
        <dbReference type="SAM" id="SignalP"/>
    </source>
</evidence>
<keyword evidence="7" id="KW-0808">Transferase</keyword>
<keyword evidence="12 24" id="KW-0418">Kinase</keyword>
<evidence type="ECO:0000256" key="12">
    <source>
        <dbReference type="ARBA" id="ARBA00022777"/>
    </source>
</evidence>
<dbReference type="KEGG" id="rarg:115750706"/>
<dbReference type="PROSITE" id="PS00107">
    <property type="entry name" value="PROTEIN_KINASE_ATP"/>
    <property type="match status" value="1"/>
</dbReference>
<keyword evidence="6" id="KW-0723">Serine/threonine-protein kinase</keyword>
<dbReference type="PROSITE" id="PS50011">
    <property type="entry name" value="PROTEIN_KINASE_DOM"/>
    <property type="match status" value="1"/>
</dbReference>
<evidence type="ECO:0000256" key="5">
    <source>
        <dbReference type="ARBA" id="ARBA00022475"/>
    </source>
</evidence>
<keyword evidence="10" id="KW-0430">Lectin</keyword>
<gene>
    <name evidence="24" type="primary">LOC115750706</name>
</gene>
<evidence type="ECO:0000256" key="1">
    <source>
        <dbReference type="ARBA" id="ARBA00004251"/>
    </source>
</evidence>
<dbReference type="FunFam" id="3.30.200.20:FF:000810">
    <property type="entry name" value="L-type lectin-domain containing receptor kinase S.6"/>
    <property type="match status" value="1"/>
</dbReference>
<feature type="domain" description="Protein kinase" evidence="22">
    <location>
        <begin position="375"/>
        <end position="655"/>
    </location>
</feature>
<name>A0A8B8QAE6_9MYRT</name>
<accession>A0A8B8QAE6</accession>
<dbReference type="InterPro" id="IPR008271">
    <property type="entry name" value="Ser/Thr_kinase_AS"/>
</dbReference>
<evidence type="ECO:0000256" key="3">
    <source>
        <dbReference type="ARBA" id="ARBA00010217"/>
    </source>
</evidence>
<proteinExistence type="inferred from homology"/>
<organism evidence="23 24">
    <name type="scientific">Rhodamnia argentea</name>
    <dbReference type="NCBI Taxonomy" id="178133"/>
    <lineage>
        <taxon>Eukaryota</taxon>
        <taxon>Viridiplantae</taxon>
        <taxon>Streptophyta</taxon>
        <taxon>Embryophyta</taxon>
        <taxon>Tracheophyta</taxon>
        <taxon>Spermatophyta</taxon>
        <taxon>Magnoliopsida</taxon>
        <taxon>eudicotyledons</taxon>
        <taxon>Gunneridae</taxon>
        <taxon>Pentapetalae</taxon>
        <taxon>rosids</taxon>
        <taxon>malvids</taxon>
        <taxon>Myrtales</taxon>
        <taxon>Myrtaceae</taxon>
        <taxon>Myrtoideae</taxon>
        <taxon>Myrteae</taxon>
        <taxon>Australasian group</taxon>
        <taxon>Rhodamnia</taxon>
    </lineage>
</organism>
<dbReference type="PANTHER" id="PTHR27007">
    <property type="match status" value="1"/>
</dbReference>
<dbReference type="InterPro" id="IPR000719">
    <property type="entry name" value="Prot_kinase_dom"/>
</dbReference>
<keyword evidence="16 24" id="KW-0675">Receptor</keyword>
<feature type="region of interest" description="Disordered" evidence="19">
    <location>
        <begin position="673"/>
        <end position="699"/>
    </location>
</feature>
<dbReference type="GO" id="GO:0004674">
    <property type="term" value="F:protein serine/threonine kinase activity"/>
    <property type="evidence" value="ECO:0007669"/>
    <property type="project" value="UniProtKB-KW"/>
</dbReference>
<dbReference type="EC" id="2.7.11.1" evidence="4"/>
<evidence type="ECO:0000256" key="19">
    <source>
        <dbReference type="SAM" id="MobiDB-lite"/>
    </source>
</evidence>
<dbReference type="Gene3D" id="1.10.510.10">
    <property type="entry name" value="Transferase(Phosphotransferase) domain 1"/>
    <property type="match status" value="1"/>
</dbReference>
<feature type="binding site" evidence="18">
    <location>
        <position position="403"/>
    </location>
    <ligand>
        <name>ATP</name>
        <dbReference type="ChEBI" id="CHEBI:30616"/>
    </ligand>
</feature>
<dbReference type="Gene3D" id="2.60.120.200">
    <property type="match status" value="1"/>
</dbReference>
<evidence type="ECO:0000256" key="7">
    <source>
        <dbReference type="ARBA" id="ARBA00022679"/>
    </source>
</evidence>
<dbReference type="InterPro" id="IPR050528">
    <property type="entry name" value="L-type_Lectin-RKs"/>
</dbReference>
<reference evidence="23" key="1">
    <citation type="submission" date="2025-05" db="UniProtKB">
        <authorList>
            <consortium name="RefSeq"/>
        </authorList>
    </citation>
    <scope>NUCLEOTIDE SEQUENCE [LARGE SCALE GENOMIC DNA]</scope>
</reference>
<keyword evidence="14 20" id="KW-1133">Transmembrane helix</keyword>
<evidence type="ECO:0000256" key="9">
    <source>
        <dbReference type="ARBA" id="ARBA00022729"/>
    </source>
</evidence>
<dbReference type="SUPFAM" id="SSF56112">
    <property type="entry name" value="Protein kinase-like (PK-like)"/>
    <property type="match status" value="1"/>
</dbReference>
<dbReference type="GeneID" id="115750706"/>
<dbReference type="GO" id="GO:0005886">
    <property type="term" value="C:plasma membrane"/>
    <property type="evidence" value="ECO:0007669"/>
    <property type="project" value="UniProtKB-SubCell"/>
</dbReference>
<keyword evidence="8 20" id="KW-0812">Transmembrane</keyword>
<dbReference type="Gene3D" id="3.30.200.20">
    <property type="entry name" value="Phosphorylase Kinase, domain 1"/>
    <property type="match status" value="1"/>
</dbReference>
<evidence type="ECO:0000256" key="13">
    <source>
        <dbReference type="ARBA" id="ARBA00022840"/>
    </source>
</evidence>
<evidence type="ECO:0000256" key="16">
    <source>
        <dbReference type="ARBA" id="ARBA00023170"/>
    </source>
</evidence>
<comment type="subcellular location">
    <subcellularLocation>
        <location evidence="1">Cell membrane</location>
        <topology evidence="1">Single-pass type I membrane protein</topology>
    </subcellularLocation>
</comment>
<dbReference type="Proteomes" id="UP000827889">
    <property type="component" value="Chromosome 2"/>
</dbReference>
<evidence type="ECO:0000256" key="18">
    <source>
        <dbReference type="PROSITE-ProRule" id="PRU10141"/>
    </source>
</evidence>
<dbReference type="CDD" id="cd06899">
    <property type="entry name" value="lectin_legume_LecRK_Arcelin_ConA"/>
    <property type="match status" value="1"/>
</dbReference>
<protein>
    <recommendedName>
        <fullName evidence="4">non-specific serine/threonine protein kinase</fullName>
        <ecNumber evidence="4">2.7.11.1</ecNumber>
    </recommendedName>
</protein>
<sequence>MPSCFAQPISFYLFFLVLLLFAPPPSVSNISLSVHNVTLYGEASFGDHSIILTQNLSHCAPFSSRSHSPASSGISRAFYAYPVRFLDPSSNSSASFFCRFSFAILRNPSCPFGDGLAFLITSDTDSFSPVDGYLGLPAPAFGSHESSFVAVEMDTSFDPSFGDINGNHIGIDVNSVYSQASVDAVSRGVDLRSGKQITTWIEYRNAVKLIRVWISYSHIRPASPALVAQIDLSKHFKESMHVGFSASNGKGSAVHIVSHWRFRTFGLLPASISDNDNVREGECSTCLTEDSIIDMDGSESDRQDAGTNTRDMALGLGGLAAFLVSLILILSVASYYLIKNSGQRKMRTEAAPRFQLNKVPTRLSLAEIRAATMGFSKSKIIGEGASATVYQGCLPSGGAVAVKRFDRENRVMNCRCPFTTEFATMVGCLRHKNLVQLQGWCCEGNELLLIYEYMPNGSLDTFLHKSSKSAKFLSWEQRNKVVLGVASALAYLHEECERQIIHRDVKSCNIMLDSEFNAKLGDFGLAEVYEHSCRTRAVTIPAGTMGYLAPEYVYYGVPTTKSDVYSFGVVVLEVATGRLPVDRGGVILVDWVWALWEKGKLISSVDRRLRGQFNEAEMARMLRVGLCCVQADPEKRPTMKEAARILKGEDPVPRLPPRKPTVSIRSVLPEQSKEILTNGGDQSPGFDDLPYMTPKSHFG</sequence>
<dbReference type="InterPro" id="IPR013320">
    <property type="entry name" value="ConA-like_dom_sf"/>
</dbReference>
<feature type="signal peptide" evidence="21">
    <location>
        <begin position="1"/>
        <end position="28"/>
    </location>
</feature>
<keyword evidence="11 18" id="KW-0547">Nucleotide-binding</keyword>
<dbReference type="OrthoDB" id="1856421at2759"/>
<evidence type="ECO:0000256" key="8">
    <source>
        <dbReference type="ARBA" id="ARBA00022692"/>
    </source>
</evidence>
<keyword evidence="15 20" id="KW-0472">Membrane</keyword>
<dbReference type="GO" id="GO:0002229">
    <property type="term" value="P:defense response to oomycetes"/>
    <property type="evidence" value="ECO:0007669"/>
    <property type="project" value="UniProtKB-ARBA"/>
</dbReference>
<dbReference type="AlphaFoldDB" id="A0A8B8QAE6"/>
<dbReference type="InterPro" id="IPR011009">
    <property type="entry name" value="Kinase-like_dom_sf"/>
</dbReference>
<dbReference type="Pfam" id="PF00139">
    <property type="entry name" value="Lectin_legB"/>
    <property type="match status" value="1"/>
</dbReference>
<reference evidence="24" key="2">
    <citation type="submission" date="2025-08" db="UniProtKB">
        <authorList>
            <consortium name="RefSeq"/>
        </authorList>
    </citation>
    <scope>IDENTIFICATION</scope>
    <source>
        <tissue evidence="24">Leaf</tissue>
    </source>
</reference>
<evidence type="ECO:0000256" key="10">
    <source>
        <dbReference type="ARBA" id="ARBA00022734"/>
    </source>
</evidence>
<dbReference type="InterPro" id="IPR001245">
    <property type="entry name" value="Ser-Thr/Tyr_kinase_cat_dom"/>
</dbReference>
<dbReference type="SMART" id="SM00220">
    <property type="entry name" value="S_TKc"/>
    <property type="match status" value="1"/>
</dbReference>
<dbReference type="FunFam" id="1.10.510.10:FF:000342">
    <property type="entry name" value="L-type lectin-domain containing receptor kinase VIII.1"/>
    <property type="match status" value="1"/>
</dbReference>
<evidence type="ECO:0000256" key="15">
    <source>
        <dbReference type="ARBA" id="ARBA00023136"/>
    </source>
</evidence>
<evidence type="ECO:0000256" key="6">
    <source>
        <dbReference type="ARBA" id="ARBA00022527"/>
    </source>
</evidence>
<evidence type="ECO:0000256" key="2">
    <source>
        <dbReference type="ARBA" id="ARBA00008536"/>
    </source>
</evidence>
<keyword evidence="5" id="KW-1003">Cell membrane</keyword>
<comment type="similarity">
    <text evidence="2">In the N-terminal section; belongs to the leguminous lectin family.</text>
</comment>
<feature type="transmembrane region" description="Helical" evidence="20">
    <location>
        <begin position="312"/>
        <end position="338"/>
    </location>
</feature>
<dbReference type="CDD" id="cd14066">
    <property type="entry name" value="STKc_IRAK"/>
    <property type="match status" value="1"/>
</dbReference>
<evidence type="ECO:0000259" key="22">
    <source>
        <dbReference type="PROSITE" id="PS50011"/>
    </source>
</evidence>
<evidence type="ECO:0000256" key="4">
    <source>
        <dbReference type="ARBA" id="ARBA00012513"/>
    </source>
</evidence>
<keyword evidence="9 21" id="KW-0732">Signal</keyword>
<dbReference type="PROSITE" id="PS00108">
    <property type="entry name" value="PROTEIN_KINASE_ST"/>
    <property type="match status" value="1"/>
</dbReference>
<keyword evidence="23" id="KW-1185">Reference proteome</keyword>
<dbReference type="InterPro" id="IPR017441">
    <property type="entry name" value="Protein_kinase_ATP_BS"/>
</dbReference>
<dbReference type="SUPFAM" id="SSF49899">
    <property type="entry name" value="Concanavalin A-like lectins/glucanases"/>
    <property type="match status" value="1"/>
</dbReference>
<dbReference type="RefSeq" id="XP_030544080.1">
    <property type="nucleotide sequence ID" value="XM_030688220.2"/>
</dbReference>
<evidence type="ECO:0000256" key="20">
    <source>
        <dbReference type="SAM" id="Phobius"/>
    </source>
</evidence>
<keyword evidence="17" id="KW-0325">Glycoprotein</keyword>
<evidence type="ECO:0000313" key="24">
    <source>
        <dbReference type="RefSeq" id="XP_030544080.1"/>
    </source>
</evidence>